<dbReference type="GeneID" id="108667511"/>
<feature type="transmembrane region" description="Helical" evidence="1">
    <location>
        <begin position="244"/>
        <end position="263"/>
    </location>
</feature>
<keyword evidence="1" id="KW-1133">Transmembrane helix</keyword>
<organism evidence="3 4">
    <name type="scientific">Hyalella azteca</name>
    <name type="common">Amphipod</name>
    <dbReference type="NCBI Taxonomy" id="294128"/>
    <lineage>
        <taxon>Eukaryota</taxon>
        <taxon>Metazoa</taxon>
        <taxon>Ecdysozoa</taxon>
        <taxon>Arthropoda</taxon>
        <taxon>Crustacea</taxon>
        <taxon>Multicrustacea</taxon>
        <taxon>Malacostraca</taxon>
        <taxon>Eumalacostraca</taxon>
        <taxon>Peracarida</taxon>
        <taxon>Amphipoda</taxon>
        <taxon>Senticaudata</taxon>
        <taxon>Talitrida</taxon>
        <taxon>Talitroidea</taxon>
        <taxon>Hyalellidae</taxon>
        <taxon>Hyalella</taxon>
    </lineage>
</organism>
<dbReference type="Proteomes" id="UP000694843">
    <property type="component" value="Unplaced"/>
</dbReference>
<dbReference type="Pfam" id="PF05571">
    <property type="entry name" value="JAMP"/>
    <property type="match status" value="1"/>
</dbReference>
<accession>A0A8B7N9M7</accession>
<dbReference type="GO" id="GO:0036503">
    <property type="term" value="P:ERAD pathway"/>
    <property type="evidence" value="ECO:0007669"/>
    <property type="project" value="TreeGrafter"/>
</dbReference>
<dbReference type="RefSeq" id="XP_018010033.1">
    <property type="nucleotide sequence ID" value="XM_018154544.2"/>
</dbReference>
<dbReference type="OMA" id="YGECGAC"/>
<dbReference type="GO" id="GO:0006986">
    <property type="term" value="P:response to unfolded protein"/>
    <property type="evidence" value="ECO:0007669"/>
    <property type="project" value="InterPro"/>
</dbReference>
<feature type="transmembrane region" description="Helical" evidence="1">
    <location>
        <begin position="117"/>
        <end position="137"/>
    </location>
</feature>
<protein>
    <submittedName>
        <fullName evidence="4">JNK1/MAPK8-associated membrane protein-like</fullName>
    </submittedName>
</protein>
<feature type="transmembrane region" description="Helical" evidence="1">
    <location>
        <begin position="85"/>
        <end position="105"/>
    </location>
</feature>
<dbReference type="PANTHER" id="PTHR12740">
    <property type="entry name" value="JNK1/MAPK8-ASSOCIATED MEMBRANE PROTEIN"/>
    <property type="match status" value="1"/>
</dbReference>
<keyword evidence="3" id="KW-1185">Reference proteome</keyword>
<dbReference type="GO" id="GO:0016020">
    <property type="term" value="C:membrane"/>
    <property type="evidence" value="ECO:0007669"/>
    <property type="project" value="InterPro"/>
</dbReference>
<feature type="chain" id="PRO_5034070365" evidence="2">
    <location>
        <begin position="23"/>
        <end position="349"/>
    </location>
</feature>
<evidence type="ECO:0000256" key="2">
    <source>
        <dbReference type="SAM" id="SignalP"/>
    </source>
</evidence>
<gene>
    <name evidence="4" type="primary">LOC108667511</name>
</gene>
<dbReference type="OrthoDB" id="5920264at2759"/>
<evidence type="ECO:0000313" key="4">
    <source>
        <dbReference type="RefSeq" id="XP_018010033.1"/>
    </source>
</evidence>
<dbReference type="GO" id="GO:0031625">
    <property type="term" value="F:ubiquitin protein ligase binding"/>
    <property type="evidence" value="ECO:0007669"/>
    <property type="project" value="TreeGrafter"/>
</dbReference>
<dbReference type="AlphaFoldDB" id="A0A8B7N9M7"/>
<dbReference type="InterPro" id="IPR008485">
    <property type="entry name" value="JAMP"/>
</dbReference>
<evidence type="ECO:0000313" key="3">
    <source>
        <dbReference type="Proteomes" id="UP000694843"/>
    </source>
</evidence>
<keyword evidence="1" id="KW-0812">Transmembrane</keyword>
<evidence type="ECO:0000256" key="1">
    <source>
        <dbReference type="SAM" id="Phobius"/>
    </source>
</evidence>
<name>A0A8B7N9M7_HYAAZ</name>
<dbReference type="PANTHER" id="PTHR12740:SF4">
    <property type="entry name" value="JNK1_MAPK8-ASSOCIATED MEMBRANE PROTEIN"/>
    <property type="match status" value="1"/>
</dbReference>
<feature type="transmembrane region" description="Helical" evidence="1">
    <location>
        <begin position="220"/>
        <end position="238"/>
    </location>
</feature>
<dbReference type="KEGG" id="hazt:108667511"/>
<feature type="transmembrane region" description="Helical" evidence="1">
    <location>
        <begin position="307"/>
        <end position="325"/>
    </location>
</feature>
<feature type="transmembrane region" description="Helical" evidence="1">
    <location>
        <begin position="180"/>
        <end position="200"/>
    </location>
</feature>
<sequence>MISSGNILQCLILCIWFGLISAATINYEYEKGVVSTLKHCPGYYCGRTLLSNGSWSSCGQCDRGTRRNASSACMPCSDEPSFYDWLYLGFMMLTPLLLNLLCVDISLKKNKLEERTWLLYVCVVVEAVLASVITLLVTPPLGSLTLSSCRPRDLRDWYPIMYNPNPNYEGVLHCTQEAVYPMYTMVLVGYSVFLVLMLALRPAIAEVVSKKAKVEDAGAIYSALYLLPSLTVIHALFAGAIYTVFPYLVIVGSIISIATYLAYQGDQRVRVLIRVFFRDKRSVLILLGHWCLHAYGIIALTQLTYPVVHASLCALVPVPALFYVLTARFSDPTRVQGCAIPPPASTRPC</sequence>
<proteinExistence type="predicted"/>
<feature type="signal peptide" evidence="2">
    <location>
        <begin position="1"/>
        <end position="22"/>
    </location>
</feature>
<keyword evidence="1" id="KW-0472">Membrane</keyword>
<feature type="transmembrane region" description="Helical" evidence="1">
    <location>
        <begin position="283"/>
        <end position="301"/>
    </location>
</feature>
<reference evidence="4" key="1">
    <citation type="submission" date="2025-08" db="UniProtKB">
        <authorList>
            <consortium name="RefSeq"/>
        </authorList>
    </citation>
    <scope>IDENTIFICATION</scope>
    <source>
        <tissue evidence="4">Whole organism</tissue>
    </source>
</reference>
<keyword evidence="2" id="KW-0732">Signal</keyword>